<sequence length="67" mass="7623">MALSRFTWANAVLRWRTRATSKSLNKITSPEEKKEKLAAEEVEENDAGKAEEGVPFWRVPASWSSSR</sequence>
<dbReference type="AlphaFoldDB" id="A0A426XQC6"/>
<dbReference type="Proteomes" id="UP000287651">
    <property type="component" value="Unassembled WGS sequence"/>
</dbReference>
<comment type="caution">
    <text evidence="2">The sequence shown here is derived from an EMBL/GenBank/DDBJ whole genome shotgun (WGS) entry which is preliminary data.</text>
</comment>
<evidence type="ECO:0000313" key="2">
    <source>
        <dbReference type="EMBL" id="RRT41678.1"/>
    </source>
</evidence>
<evidence type="ECO:0000256" key="1">
    <source>
        <dbReference type="SAM" id="MobiDB-lite"/>
    </source>
</evidence>
<name>A0A426XQC6_ENSVE</name>
<dbReference type="EMBL" id="AMZH03018389">
    <property type="protein sequence ID" value="RRT41678.1"/>
    <property type="molecule type" value="Genomic_DNA"/>
</dbReference>
<accession>A0A426XQC6</accession>
<proteinExistence type="predicted"/>
<evidence type="ECO:0000313" key="3">
    <source>
        <dbReference type="Proteomes" id="UP000287651"/>
    </source>
</evidence>
<gene>
    <name evidence="2" type="ORF">B296_00057638</name>
</gene>
<organism evidence="2 3">
    <name type="scientific">Ensete ventricosum</name>
    <name type="common">Abyssinian banana</name>
    <name type="synonym">Musa ensete</name>
    <dbReference type="NCBI Taxonomy" id="4639"/>
    <lineage>
        <taxon>Eukaryota</taxon>
        <taxon>Viridiplantae</taxon>
        <taxon>Streptophyta</taxon>
        <taxon>Embryophyta</taxon>
        <taxon>Tracheophyta</taxon>
        <taxon>Spermatophyta</taxon>
        <taxon>Magnoliopsida</taxon>
        <taxon>Liliopsida</taxon>
        <taxon>Zingiberales</taxon>
        <taxon>Musaceae</taxon>
        <taxon>Ensete</taxon>
    </lineage>
</organism>
<reference evidence="2 3" key="1">
    <citation type="journal article" date="2014" name="Agronomy (Basel)">
        <title>A Draft Genome Sequence for Ensete ventricosum, the Drought-Tolerant Tree Against Hunger.</title>
        <authorList>
            <person name="Harrison J."/>
            <person name="Moore K.A."/>
            <person name="Paszkiewicz K."/>
            <person name="Jones T."/>
            <person name="Grant M."/>
            <person name="Ambacheew D."/>
            <person name="Muzemil S."/>
            <person name="Studholme D.J."/>
        </authorList>
    </citation>
    <scope>NUCLEOTIDE SEQUENCE [LARGE SCALE GENOMIC DNA]</scope>
</reference>
<feature type="region of interest" description="Disordered" evidence="1">
    <location>
        <begin position="24"/>
        <end position="53"/>
    </location>
</feature>
<feature type="compositionally biased region" description="Basic and acidic residues" evidence="1">
    <location>
        <begin position="29"/>
        <end position="39"/>
    </location>
</feature>
<protein>
    <submittedName>
        <fullName evidence="2">Uncharacterized protein</fullName>
    </submittedName>
</protein>